<keyword evidence="2" id="KW-1185">Reference proteome</keyword>
<dbReference type="PROSITE" id="PS51257">
    <property type="entry name" value="PROKAR_LIPOPROTEIN"/>
    <property type="match status" value="1"/>
</dbReference>
<gene>
    <name evidence="1" type="ORF">M8T91_03915</name>
</gene>
<dbReference type="RefSeq" id="WP_301417011.1">
    <property type="nucleotide sequence ID" value="NZ_CP098023.1"/>
</dbReference>
<accession>A0ABY9EE96</accession>
<proteinExistence type="predicted"/>
<organism evidence="1 2">
    <name type="scientific">Microbulbifer spongiae</name>
    <dbReference type="NCBI Taxonomy" id="2944933"/>
    <lineage>
        <taxon>Bacteria</taxon>
        <taxon>Pseudomonadati</taxon>
        <taxon>Pseudomonadota</taxon>
        <taxon>Gammaproteobacteria</taxon>
        <taxon>Cellvibrionales</taxon>
        <taxon>Microbulbiferaceae</taxon>
        <taxon>Microbulbifer</taxon>
    </lineage>
</organism>
<dbReference type="EMBL" id="CP098023">
    <property type="protein sequence ID" value="WKD50582.1"/>
    <property type="molecule type" value="Genomic_DNA"/>
</dbReference>
<protein>
    <submittedName>
        <fullName evidence="1">Uncharacterized protein</fullName>
    </submittedName>
</protein>
<name>A0ABY9EE96_9GAMM</name>
<dbReference type="Proteomes" id="UP001321520">
    <property type="component" value="Chromosome"/>
</dbReference>
<reference evidence="1 2" key="1">
    <citation type="submission" date="2022-05" db="EMBL/GenBank/DDBJ databases">
        <title>Microbulbifer sp. nov., isolated from sponge.</title>
        <authorList>
            <person name="Gao L."/>
        </authorList>
    </citation>
    <scope>NUCLEOTIDE SEQUENCE [LARGE SCALE GENOMIC DNA]</scope>
    <source>
        <strain evidence="1 2">MI-G</strain>
    </source>
</reference>
<evidence type="ECO:0000313" key="1">
    <source>
        <dbReference type="EMBL" id="WKD50582.1"/>
    </source>
</evidence>
<sequence>MKTLNILVCFFMLACGAIPQKSFGSEVVYNIGAHKFSVPQKNIPDLSPWSWVKSIVGLDQNVDSFIFEFSGDEVKSHVGAYTRKNNSLDQKIIGAVYHVSQDEKERFDVPRKYSNLWYATNGYDSREVSFDERSGYYFVYEKKGYRGKFYVFSKPPEGELPESMDDFFVAICSGSSTTELRHVSCPKQFFIADDLLVDFSVSLGNLASLVNVVSFLRATFAEWKISQPDTKA</sequence>
<evidence type="ECO:0000313" key="2">
    <source>
        <dbReference type="Proteomes" id="UP001321520"/>
    </source>
</evidence>